<evidence type="ECO:0000256" key="9">
    <source>
        <dbReference type="SAM" id="Phobius"/>
    </source>
</evidence>
<keyword evidence="4" id="KW-1003">Cell membrane</keyword>
<gene>
    <name evidence="10" type="ORF">SAMN05661109_02535</name>
</gene>
<evidence type="ECO:0000313" key="10">
    <source>
        <dbReference type="EMBL" id="SES29006.1"/>
    </source>
</evidence>
<evidence type="ECO:0000256" key="1">
    <source>
        <dbReference type="ARBA" id="ARBA00004651"/>
    </source>
</evidence>
<dbReference type="GO" id="GO:0015190">
    <property type="term" value="F:L-leucine transmembrane transporter activity"/>
    <property type="evidence" value="ECO:0007669"/>
    <property type="project" value="TreeGrafter"/>
</dbReference>
<keyword evidence="8 9" id="KW-0472">Membrane</keyword>
<organism evidence="10 11">
    <name type="scientific">Corynebacterium cystitidis DSM 20524</name>
    <dbReference type="NCBI Taxonomy" id="1121357"/>
    <lineage>
        <taxon>Bacteria</taxon>
        <taxon>Bacillati</taxon>
        <taxon>Actinomycetota</taxon>
        <taxon>Actinomycetes</taxon>
        <taxon>Mycobacteriales</taxon>
        <taxon>Corynebacteriaceae</taxon>
        <taxon>Corynebacterium</taxon>
    </lineage>
</organism>
<feature type="transmembrane region" description="Helical" evidence="9">
    <location>
        <begin position="232"/>
        <end position="254"/>
    </location>
</feature>
<feature type="transmembrane region" description="Helical" evidence="9">
    <location>
        <begin position="288"/>
        <end position="308"/>
    </location>
</feature>
<keyword evidence="6" id="KW-0029">Amino-acid transport</keyword>
<dbReference type="RefSeq" id="WP_092260703.1">
    <property type="nucleotide sequence ID" value="NZ_CP047199.1"/>
</dbReference>
<evidence type="ECO:0000256" key="3">
    <source>
        <dbReference type="ARBA" id="ARBA00022448"/>
    </source>
</evidence>
<dbReference type="PANTHER" id="PTHR30588:SF7">
    <property type="entry name" value="BRANCHED-CHAIN AMINO ACID CARRIER PROTEIN SAOUHSC_01411-RELATED"/>
    <property type="match status" value="1"/>
</dbReference>
<dbReference type="AlphaFoldDB" id="A0A1H9W4X2"/>
<dbReference type="GO" id="GO:0015820">
    <property type="term" value="P:L-leucine transport"/>
    <property type="evidence" value="ECO:0007669"/>
    <property type="project" value="TreeGrafter"/>
</dbReference>
<accession>A0A1H9W4X2</accession>
<feature type="transmembrane region" description="Helical" evidence="9">
    <location>
        <begin position="421"/>
        <end position="441"/>
    </location>
</feature>
<evidence type="ECO:0000256" key="4">
    <source>
        <dbReference type="ARBA" id="ARBA00022475"/>
    </source>
</evidence>
<dbReference type="NCBIfam" id="TIGR00796">
    <property type="entry name" value="livcs"/>
    <property type="match status" value="1"/>
</dbReference>
<dbReference type="GO" id="GO:0015188">
    <property type="term" value="F:L-isoleucine transmembrane transporter activity"/>
    <property type="evidence" value="ECO:0007669"/>
    <property type="project" value="TreeGrafter"/>
</dbReference>
<comment type="similarity">
    <text evidence="2">Belongs to the branched chain amino acid transporter family.</text>
</comment>
<keyword evidence="3" id="KW-0813">Transport</keyword>
<reference evidence="11" key="1">
    <citation type="submission" date="2016-10" db="EMBL/GenBank/DDBJ databases">
        <authorList>
            <person name="Varghese N."/>
            <person name="Submissions S."/>
        </authorList>
    </citation>
    <scope>NUCLEOTIDE SEQUENCE [LARGE SCALE GENOMIC DNA]</scope>
    <source>
        <strain evidence="11">DSM 20524</strain>
    </source>
</reference>
<feature type="transmembrane region" description="Helical" evidence="9">
    <location>
        <begin position="12"/>
        <end position="36"/>
    </location>
</feature>
<dbReference type="STRING" id="1121357.SAMN05661109_02535"/>
<sequence>MSTATTTTANKSGFLTIAVTALMLFSMFFGAGNLIFPPMIGVESGTSFLPAILGFLGTGVLLPVLAVIAISLSGNNVRDLARRGGAIFGFFFPILAYLSIGAFYALPRTGAVSMETAVTPLTGWSGLLASGIFNTLFFGIALILSWNPNKIVDTLGRVLTPALAVLLIILITLAVTTMNGEPGAPTEKYAEAPFATGLLEGYLTMDSIAALAFSIVVISTLRYKGIPEGKPLVQGTILAGLGAGLLLAAIYLGLGMIGQVIENGAQFDNGAPLLSDAALQTMGQPGQIIFALIVLLACMTTAVGLITSTSEFFNTIFPGVSYKAWAIIFTVASIAMATQGLDQVMAIAAPVITFLYPPAITLIFVALIEPLFRSRTYFFWAYRLPIWVAIIWSAITVIISLGWGADVLSPLVGWSPMQDLSLGWVLPVVVAFVIGLVLDFVQKREAPTDERSFLARITA</sequence>
<keyword evidence="11" id="KW-1185">Reference proteome</keyword>
<dbReference type="GO" id="GO:0005304">
    <property type="term" value="F:L-valine transmembrane transporter activity"/>
    <property type="evidence" value="ECO:0007669"/>
    <property type="project" value="TreeGrafter"/>
</dbReference>
<dbReference type="Proteomes" id="UP000198929">
    <property type="component" value="Unassembled WGS sequence"/>
</dbReference>
<name>A0A1H9W4X2_9CORY</name>
<dbReference type="EMBL" id="FOGQ01000017">
    <property type="protein sequence ID" value="SES29006.1"/>
    <property type="molecule type" value="Genomic_DNA"/>
</dbReference>
<dbReference type="InterPro" id="IPR004685">
    <property type="entry name" value="Brnchd-chn_aa_trnsp_Livcs"/>
</dbReference>
<keyword evidence="5 9" id="KW-0812">Transmembrane</keyword>
<feature type="transmembrane region" description="Helical" evidence="9">
    <location>
        <begin position="198"/>
        <end position="220"/>
    </location>
</feature>
<feature type="transmembrane region" description="Helical" evidence="9">
    <location>
        <begin position="344"/>
        <end position="368"/>
    </location>
</feature>
<dbReference type="GO" id="GO:0005886">
    <property type="term" value="C:plasma membrane"/>
    <property type="evidence" value="ECO:0007669"/>
    <property type="project" value="UniProtKB-SubCell"/>
</dbReference>
<feature type="transmembrane region" description="Helical" evidence="9">
    <location>
        <begin position="48"/>
        <end position="72"/>
    </location>
</feature>
<proteinExistence type="inferred from homology"/>
<evidence type="ECO:0000256" key="7">
    <source>
        <dbReference type="ARBA" id="ARBA00022989"/>
    </source>
</evidence>
<keyword evidence="7 9" id="KW-1133">Transmembrane helix</keyword>
<dbReference type="GO" id="GO:0015818">
    <property type="term" value="P:isoleucine transport"/>
    <property type="evidence" value="ECO:0007669"/>
    <property type="project" value="TreeGrafter"/>
</dbReference>
<feature type="transmembrane region" description="Helical" evidence="9">
    <location>
        <begin position="380"/>
        <end position="401"/>
    </location>
</feature>
<evidence type="ECO:0000256" key="6">
    <source>
        <dbReference type="ARBA" id="ARBA00022970"/>
    </source>
</evidence>
<feature type="transmembrane region" description="Helical" evidence="9">
    <location>
        <begin position="320"/>
        <end position="338"/>
    </location>
</feature>
<feature type="transmembrane region" description="Helical" evidence="9">
    <location>
        <begin position="126"/>
        <end position="146"/>
    </location>
</feature>
<comment type="subcellular location">
    <subcellularLocation>
        <location evidence="1">Cell membrane</location>
        <topology evidence="1">Multi-pass membrane protein</topology>
    </subcellularLocation>
</comment>
<protein>
    <submittedName>
        <fullName evidence="10">Branched-chain amino acid:cation transporter, LIVCS family</fullName>
    </submittedName>
</protein>
<evidence type="ECO:0000256" key="5">
    <source>
        <dbReference type="ARBA" id="ARBA00022692"/>
    </source>
</evidence>
<dbReference type="PANTHER" id="PTHR30588">
    <property type="entry name" value="BRANCHED-CHAIN AMINO ACID TRANSPORT SYSTEM 2 CARRIER PROTEIN"/>
    <property type="match status" value="1"/>
</dbReference>
<evidence type="ECO:0000313" key="11">
    <source>
        <dbReference type="Proteomes" id="UP000198929"/>
    </source>
</evidence>
<evidence type="ECO:0000256" key="8">
    <source>
        <dbReference type="ARBA" id="ARBA00023136"/>
    </source>
</evidence>
<dbReference type="Pfam" id="PF05525">
    <property type="entry name" value="Branch_AA_trans"/>
    <property type="match status" value="1"/>
</dbReference>
<evidence type="ECO:0000256" key="2">
    <source>
        <dbReference type="ARBA" id="ARBA00008540"/>
    </source>
</evidence>
<feature type="transmembrane region" description="Helical" evidence="9">
    <location>
        <begin position="158"/>
        <end position="178"/>
    </location>
</feature>
<feature type="transmembrane region" description="Helical" evidence="9">
    <location>
        <begin position="84"/>
        <end position="106"/>
    </location>
</feature>